<name>A0A2Z5IQE7_9BACT</name>
<proteinExistence type="inferred from homology"/>
<keyword evidence="1 6" id="KW-0645">Protease</keyword>
<dbReference type="Gene3D" id="1.10.1370.20">
    <property type="entry name" value="Oligoendopeptidase f, C-terminal domain"/>
    <property type="match status" value="1"/>
</dbReference>
<dbReference type="EC" id="3.4.24.-" evidence="6"/>
<dbReference type="PANTHER" id="PTHR11804">
    <property type="entry name" value="PROTEASE M3 THIMET OLIGOPEPTIDASE-RELATED"/>
    <property type="match status" value="1"/>
</dbReference>
<comment type="cofactor">
    <cofactor evidence="6">
        <name>Zn(2+)</name>
        <dbReference type="ChEBI" id="CHEBI:29105"/>
    </cofactor>
    <text evidence="6">Binds 1 zinc ion.</text>
</comment>
<keyword evidence="7" id="KW-1133">Transmembrane helix</keyword>
<sequence>MKRYNSYEEIEDKYKWDLESILENKSFDELENEYFSLVEENIAIKDSKYESLENYLEYLKLSEKILLLNNKISNYLSNKLNTNIVDPKINVAITKFEIKSAEYAKKAGSEINRLAQNQEKIKKWLEDPRLEYVRKDLEASLEELKYKLDSKVETYLNDTATGNPSPEEIFSILTDSEIDFGYATSSKGKKYKITEGTRMLLLKNEDEMVRKSTYFNYPKAFLNHKQSLAKMLYQHFKEASVQALYRGYDSTLQSILSVDHVDKKLLEIIYQSIQNNMHIFRKFYKAKAKFFNKKFNKKMQKWDSNVDLVKLKTNYTIEDAQRILLESTSVMPYEYHDVVKKAIEERWIDYVNVPSKRSGAYSIGGSYGLDKKYILMNFDGTLHSVNTLCHEMGHSMHSYFSDKCQHPFRSQYPIFLAEIASIFNELLLNDYLNENAKSDEEKFYLLNQSINDFIGTVLRQGAWSNFEFELYNRIDANEAINTYEALEAIYVENAKKYAIDPKKEKIGNPNNVYSVMVPHFYYYFYVYKYALGYIVANVFFQKYKTEGQIALENYINKFLSAGDKNWPAEILREAGVDIYSEEIYNQAFDLLESKVNKYIKLGKKIFK</sequence>
<gene>
    <name evidence="10" type="primary">pepF</name>
    <name evidence="10" type="ORF">DA803_03235</name>
</gene>
<evidence type="ECO:0000313" key="11">
    <source>
        <dbReference type="Proteomes" id="UP000252477"/>
    </source>
</evidence>
<keyword evidence="7" id="KW-0812">Transmembrane</keyword>
<dbReference type="EMBL" id="CP029295">
    <property type="protein sequence ID" value="AXE61083.1"/>
    <property type="molecule type" value="Genomic_DNA"/>
</dbReference>
<dbReference type="OrthoDB" id="9766487at2"/>
<keyword evidence="11" id="KW-1185">Reference proteome</keyword>
<comment type="function">
    <text evidence="6">Has oligopeptidase activity and degrades a variety of small bioactive peptides.</text>
</comment>
<dbReference type="AlphaFoldDB" id="A0A2Z5IQE7"/>
<keyword evidence="7" id="KW-0472">Membrane</keyword>
<dbReference type="KEGG" id="mpho:DA803_03235"/>
<accession>A0A2Z5IQE7</accession>
<evidence type="ECO:0000256" key="7">
    <source>
        <dbReference type="SAM" id="Phobius"/>
    </source>
</evidence>
<dbReference type="GO" id="GO:0004222">
    <property type="term" value="F:metalloendopeptidase activity"/>
    <property type="evidence" value="ECO:0007669"/>
    <property type="project" value="UniProtKB-UniRule"/>
</dbReference>
<evidence type="ECO:0000259" key="8">
    <source>
        <dbReference type="Pfam" id="PF01432"/>
    </source>
</evidence>
<feature type="domain" description="Peptidase M3A/M3B catalytic" evidence="8">
    <location>
        <begin position="201"/>
        <end position="589"/>
    </location>
</feature>
<dbReference type="InterPro" id="IPR001567">
    <property type="entry name" value="Pept_M3A_M3B_dom"/>
</dbReference>
<dbReference type="PANTHER" id="PTHR11804:SF84">
    <property type="entry name" value="SACCHAROLYSIN"/>
    <property type="match status" value="1"/>
</dbReference>
<keyword evidence="4 6" id="KW-0862">Zinc</keyword>
<dbReference type="Gene3D" id="1.20.140.70">
    <property type="entry name" value="Oligopeptidase f, N-terminal domain"/>
    <property type="match status" value="1"/>
</dbReference>
<feature type="transmembrane region" description="Helical" evidence="7">
    <location>
        <begin position="520"/>
        <end position="540"/>
    </location>
</feature>
<dbReference type="NCBIfam" id="TIGR00181">
    <property type="entry name" value="pepF"/>
    <property type="match status" value="1"/>
</dbReference>
<dbReference type="SUPFAM" id="SSF55486">
    <property type="entry name" value="Metalloproteases ('zincins'), catalytic domain"/>
    <property type="match status" value="1"/>
</dbReference>
<keyword evidence="5 6" id="KW-0482">Metalloprotease</keyword>
<protein>
    <recommendedName>
        <fullName evidence="6">Oligopeptidase F</fullName>
        <ecNumber evidence="6">3.4.24.-</ecNumber>
    </recommendedName>
</protein>
<evidence type="ECO:0000256" key="4">
    <source>
        <dbReference type="ARBA" id="ARBA00022833"/>
    </source>
</evidence>
<keyword evidence="2 6" id="KW-0479">Metal-binding</keyword>
<reference evidence="10 11" key="1">
    <citation type="submission" date="2018-05" db="EMBL/GenBank/DDBJ databases">
        <title>Annotation of the Mycoplasma phocidae genome.</title>
        <authorList>
            <person name="Brown D.R."/>
            <person name="Kutish G.F."/>
            <person name="Frasca S.Jr."/>
        </authorList>
    </citation>
    <scope>NUCLEOTIDE SEQUENCE [LARGE SCALE GENOMIC DNA]</scope>
    <source>
        <strain evidence="10 11">105</strain>
    </source>
</reference>
<dbReference type="GO" id="GO:0046872">
    <property type="term" value="F:metal ion binding"/>
    <property type="evidence" value="ECO:0007669"/>
    <property type="project" value="UniProtKB-UniRule"/>
</dbReference>
<dbReference type="InterPro" id="IPR013647">
    <property type="entry name" value="OligopepF_N_dom"/>
</dbReference>
<dbReference type="Proteomes" id="UP000252477">
    <property type="component" value="Chromosome"/>
</dbReference>
<dbReference type="Pfam" id="PF01432">
    <property type="entry name" value="Peptidase_M3"/>
    <property type="match status" value="1"/>
</dbReference>
<comment type="similarity">
    <text evidence="6">Belongs to the peptidase M3B family.</text>
</comment>
<feature type="domain" description="Oligopeptidase F N-terminal" evidence="9">
    <location>
        <begin position="115"/>
        <end position="180"/>
    </location>
</feature>
<keyword evidence="3 6" id="KW-0378">Hydrolase</keyword>
<dbReference type="InterPro" id="IPR004438">
    <property type="entry name" value="Peptidase_M3B"/>
</dbReference>
<evidence type="ECO:0000259" key="9">
    <source>
        <dbReference type="Pfam" id="PF08439"/>
    </source>
</evidence>
<dbReference type="Pfam" id="PF08439">
    <property type="entry name" value="Peptidase_M3_N"/>
    <property type="match status" value="1"/>
</dbReference>
<organism evidence="10 11">
    <name type="scientific">[Mycoplasma] phocae</name>
    <dbReference type="NCBI Taxonomy" id="142651"/>
    <lineage>
        <taxon>Bacteria</taxon>
        <taxon>Bacillati</taxon>
        <taxon>Mycoplasmatota</taxon>
        <taxon>Mycoplasmoidales</taxon>
        <taxon>Metamycoplasmataceae</taxon>
        <taxon>Metamycoplasma</taxon>
    </lineage>
</organism>
<dbReference type="GO" id="GO:0006508">
    <property type="term" value="P:proteolysis"/>
    <property type="evidence" value="ECO:0007669"/>
    <property type="project" value="UniProtKB-KW"/>
</dbReference>
<dbReference type="RefSeq" id="WP_114191173.1">
    <property type="nucleotide sequence ID" value="NZ_CP029295.1"/>
</dbReference>
<dbReference type="InterPro" id="IPR042088">
    <property type="entry name" value="OligoPept_F_C"/>
</dbReference>
<evidence type="ECO:0000256" key="1">
    <source>
        <dbReference type="ARBA" id="ARBA00022670"/>
    </source>
</evidence>
<evidence type="ECO:0000256" key="5">
    <source>
        <dbReference type="ARBA" id="ARBA00023049"/>
    </source>
</evidence>
<evidence type="ECO:0000256" key="6">
    <source>
        <dbReference type="RuleBase" id="RU368091"/>
    </source>
</evidence>
<evidence type="ECO:0000313" key="10">
    <source>
        <dbReference type="EMBL" id="AXE61083.1"/>
    </source>
</evidence>
<dbReference type="InterPro" id="IPR045090">
    <property type="entry name" value="Pept_M3A_M3B"/>
</dbReference>
<evidence type="ECO:0000256" key="2">
    <source>
        <dbReference type="ARBA" id="ARBA00022723"/>
    </source>
</evidence>
<dbReference type="GO" id="GO:0006518">
    <property type="term" value="P:peptide metabolic process"/>
    <property type="evidence" value="ECO:0007669"/>
    <property type="project" value="TreeGrafter"/>
</dbReference>
<dbReference type="CDD" id="cd09608">
    <property type="entry name" value="M3B_PepF"/>
    <property type="match status" value="1"/>
</dbReference>
<evidence type="ECO:0000256" key="3">
    <source>
        <dbReference type="ARBA" id="ARBA00022801"/>
    </source>
</evidence>